<dbReference type="OrthoDB" id="5036969at2759"/>
<organism evidence="1 2">
    <name type="scientific">Trichoderma cornu-damae</name>
    <dbReference type="NCBI Taxonomy" id="654480"/>
    <lineage>
        <taxon>Eukaryota</taxon>
        <taxon>Fungi</taxon>
        <taxon>Dikarya</taxon>
        <taxon>Ascomycota</taxon>
        <taxon>Pezizomycotina</taxon>
        <taxon>Sordariomycetes</taxon>
        <taxon>Hypocreomycetidae</taxon>
        <taxon>Hypocreales</taxon>
        <taxon>Hypocreaceae</taxon>
        <taxon>Trichoderma</taxon>
    </lineage>
</organism>
<comment type="caution">
    <text evidence="1">The sequence shown here is derived from an EMBL/GenBank/DDBJ whole genome shotgun (WGS) entry which is preliminary data.</text>
</comment>
<name>A0A9P8TTM8_9HYPO</name>
<evidence type="ECO:0000313" key="2">
    <source>
        <dbReference type="Proteomes" id="UP000827724"/>
    </source>
</evidence>
<dbReference type="Proteomes" id="UP000827724">
    <property type="component" value="Unassembled WGS sequence"/>
</dbReference>
<dbReference type="AlphaFoldDB" id="A0A9P8TTM8"/>
<gene>
    <name evidence="1" type="ORF">Trco_003879</name>
</gene>
<proteinExistence type="predicted"/>
<keyword evidence="2" id="KW-1185">Reference proteome</keyword>
<accession>A0A9P8TTM8</accession>
<reference evidence="1" key="1">
    <citation type="submission" date="2021-08" db="EMBL/GenBank/DDBJ databases">
        <title>Chromosome-Level Trichoderma cornu-damae using Hi-C Data.</title>
        <authorList>
            <person name="Kim C.S."/>
        </authorList>
    </citation>
    <scope>NUCLEOTIDE SEQUENCE</scope>
    <source>
        <strain evidence="1">KA19-0412C</strain>
    </source>
</reference>
<dbReference type="EMBL" id="JAIWOZ010000003">
    <property type="protein sequence ID" value="KAH6607566.1"/>
    <property type="molecule type" value="Genomic_DNA"/>
</dbReference>
<sequence length="171" mass="19307">MAVSCAHSFVMIKSDNTLVQWALTNMNKMAGNEATNNYLIGQPPWKAGSSGAWLIAGCCVPPPPKTQDEERVDDLVWILFMAPIMTASQKRTRFPTNHDSLSIRQLQRQNRLHLQHAHKHHAQKRHRLFSSSPLFARVSAFGYLQLCCMFPTWAATSKRSVLGIAHPHARH</sequence>
<evidence type="ECO:0000313" key="1">
    <source>
        <dbReference type="EMBL" id="KAH6607566.1"/>
    </source>
</evidence>
<protein>
    <submittedName>
        <fullName evidence="1">Uncharacterized protein</fullName>
    </submittedName>
</protein>